<evidence type="ECO:0000313" key="2">
    <source>
        <dbReference type="EMBL" id="AFZ11911.1"/>
    </source>
</evidence>
<keyword evidence="1" id="KW-0472">Membrane</keyword>
<dbReference type="EMBL" id="CP003620">
    <property type="protein sequence ID" value="AFZ11911.1"/>
    <property type="molecule type" value="Genomic_DNA"/>
</dbReference>
<protein>
    <submittedName>
        <fullName evidence="2">Uncharacterized protein</fullName>
    </submittedName>
</protein>
<keyword evidence="1" id="KW-1133">Transmembrane helix</keyword>
<gene>
    <name evidence="2" type="ORF">Cri9333_0996</name>
</gene>
<keyword evidence="3" id="KW-1185">Reference proteome</keyword>
<reference evidence="2 3" key="1">
    <citation type="submission" date="2012-06" db="EMBL/GenBank/DDBJ databases">
        <title>Finished chromosome of genome of Crinalium epipsammum PCC 9333.</title>
        <authorList>
            <consortium name="US DOE Joint Genome Institute"/>
            <person name="Gugger M."/>
            <person name="Coursin T."/>
            <person name="Rippka R."/>
            <person name="Tandeau De Marsac N."/>
            <person name="Huntemann M."/>
            <person name="Wei C.-L."/>
            <person name="Han J."/>
            <person name="Detter J.C."/>
            <person name="Han C."/>
            <person name="Tapia R."/>
            <person name="Davenport K."/>
            <person name="Daligault H."/>
            <person name="Erkkila T."/>
            <person name="Gu W."/>
            <person name="Munk A.C.C."/>
            <person name="Teshima H."/>
            <person name="Xu Y."/>
            <person name="Chain P."/>
            <person name="Chen A."/>
            <person name="Krypides N."/>
            <person name="Mavromatis K."/>
            <person name="Markowitz V."/>
            <person name="Szeto E."/>
            <person name="Ivanova N."/>
            <person name="Mikhailova N."/>
            <person name="Ovchinnikova G."/>
            <person name="Pagani I."/>
            <person name="Pati A."/>
            <person name="Goodwin L."/>
            <person name="Peters L."/>
            <person name="Pitluck S."/>
            <person name="Woyke T."/>
            <person name="Kerfeld C."/>
        </authorList>
    </citation>
    <scope>NUCLEOTIDE SEQUENCE [LARGE SCALE GENOMIC DNA]</scope>
    <source>
        <strain evidence="2 3">PCC 9333</strain>
    </source>
</reference>
<accession>K9VVA7</accession>
<keyword evidence="1" id="KW-0812">Transmembrane</keyword>
<dbReference type="HOGENOM" id="CLU_213226_0_0_3"/>
<sequence length="53" mass="5831">MTTYMTLETVLRIVENSFLVSAIALIAASYIGLAIIDTLEKSQGHSPKAKWFS</sequence>
<feature type="transmembrane region" description="Helical" evidence="1">
    <location>
        <begin position="18"/>
        <end position="36"/>
    </location>
</feature>
<proteinExistence type="predicted"/>
<organism evidence="2 3">
    <name type="scientific">Crinalium epipsammum PCC 9333</name>
    <dbReference type="NCBI Taxonomy" id="1173022"/>
    <lineage>
        <taxon>Bacteria</taxon>
        <taxon>Bacillati</taxon>
        <taxon>Cyanobacteriota</taxon>
        <taxon>Cyanophyceae</taxon>
        <taxon>Gomontiellales</taxon>
        <taxon>Gomontiellaceae</taxon>
        <taxon>Crinalium</taxon>
    </lineage>
</organism>
<dbReference type="RefSeq" id="WP_015202033.1">
    <property type="nucleotide sequence ID" value="NC_019753.1"/>
</dbReference>
<evidence type="ECO:0000256" key="1">
    <source>
        <dbReference type="SAM" id="Phobius"/>
    </source>
</evidence>
<dbReference type="Proteomes" id="UP000010472">
    <property type="component" value="Chromosome"/>
</dbReference>
<name>K9VVA7_9CYAN</name>
<dbReference type="KEGG" id="cep:Cri9333_0996"/>
<dbReference type="AlphaFoldDB" id="K9VVA7"/>
<evidence type="ECO:0000313" key="3">
    <source>
        <dbReference type="Proteomes" id="UP000010472"/>
    </source>
</evidence>